<evidence type="ECO:0000256" key="3">
    <source>
        <dbReference type="ARBA" id="ARBA00023163"/>
    </source>
</evidence>
<dbReference type="InterPro" id="IPR001034">
    <property type="entry name" value="DeoR_HTH"/>
</dbReference>
<keyword evidence="1" id="KW-0678">Repressor</keyword>
<dbReference type="InterPro" id="IPR036390">
    <property type="entry name" value="WH_DNA-bd_sf"/>
</dbReference>
<dbReference type="SMART" id="SM00420">
    <property type="entry name" value="HTH_DEOR"/>
    <property type="match status" value="1"/>
</dbReference>
<evidence type="ECO:0000313" key="6">
    <source>
        <dbReference type="Proteomes" id="UP000199093"/>
    </source>
</evidence>
<keyword evidence="6" id="KW-1185">Reference proteome</keyword>
<dbReference type="SUPFAM" id="SSF46785">
    <property type="entry name" value="Winged helix' DNA-binding domain"/>
    <property type="match status" value="1"/>
</dbReference>
<dbReference type="Pfam" id="PF08220">
    <property type="entry name" value="HTH_DeoR"/>
    <property type="match status" value="1"/>
</dbReference>
<dbReference type="PANTHER" id="PTHR30363:SF4">
    <property type="entry name" value="GLYCEROL-3-PHOSPHATE REGULON REPRESSOR"/>
    <property type="match status" value="1"/>
</dbReference>
<proteinExistence type="predicted"/>
<dbReference type="InterPro" id="IPR050313">
    <property type="entry name" value="Carb_Metab_HTH_regulators"/>
</dbReference>
<reference evidence="5 6" key="1">
    <citation type="submission" date="2016-10" db="EMBL/GenBank/DDBJ databases">
        <authorList>
            <person name="de Groot N.N."/>
        </authorList>
    </citation>
    <scope>NUCLEOTIDE SEQUENCE [LARGE SCALE GENOMIC DNA]</scope>
    <source>
        <strain evidence="5 6">DSM 26424</strain>
    </source>
</reference>
<dbReference type="EMBL" id="FNEJ01000014">
    <property type="protein sequence ID" value="SDI98361.1"/>
    <property type="molecule type" value="Genomic_DNA"/>
</dbReference>
<protein>
    <submittedName>
        <fullName evidence="5">DeoR-like helix-turn-helix domain-containing protein</fullName>
    </submittedName>
</protein>
<keyword evidence="3" id="KW-0804">Transcription</keyword>
<dbReference type="PROSITE" id="PS51000">
    <property type="entry name" value="HTH_DEOR_2"/>
    <property type="match status" value="1"/>
</dbReference>
<organism evidence="5 6">
    <name type="scientific">Salipiger marinus</name>
    <dbReference type="NCBI Taxonomy" id="555512"/>
    <lineage>
        <taxon>Bacteria</taxon>
        <taxon>Pseudomonadati</taxon>
        <taxon>Pseudomonadota</taxon>
        <taxon>Alphaproteobacteria</taxon>
        <taxon>Rhodobacterales</taxon>
        <taxon>Roseobacteraceae</taxon>
        <taxon>Salipiger</taxon>
    </lineage>
</organism>
<dbReference type="OrthoDB" id="9814815at2"/>
<accession>A0A1G8Q0V6</accession>
<dbReference type="InterPro" id="IPR037171">
    <property type="entry name" value="NagB/RpiA_transferase-like"/>
</dbReference>
<keyword evidence="2" id="KW-0805">Transcription regulation</keyword>
<dbReference type="SUPFAM" id="SSF100950">
    <property type="entry name" value="NagB/RpiA/CoA transferase-like"/>
    <property type="match status" value="1"/>
</dbReference>
<feature type="domain" description="HTH deoR-type" evidence="4">
    <location>
        <begin position="1"/>
        <end position="49"/>
    </location>
</feature>
<dbReference type="Proteomes" id="UP000199093">
    <property type="component" value="Unassembled WGS sequence"/>
</dbReference>
<sequence>MSQSLRLARQQGKVEVEDLAARFGVTLQTIRRDLASAGQLPRVHGGAVLPSGTVNLAHEDRRALHREAKAAMARACAAMIPHKASVAINIGTSTEAVARELLHHSALLVADQSKFQRAAPARIGTLAEVDTLLTDRAPAAPLAEVCAGWDTAIRVCS</sequence>
<gene>
    <name evidence="5" type="ORF">SAMN04487993_101430</name>
</gene>
<dbReference type="PANTHER" id="PTHR30363">
    <property type="entry name" value="HTH-TYPE TRANSCRIPTIONAL REGULATOR SRLR-RELATED"/>
    <property type="match status" value="1"/>
</dbReference>
<evidence type="ECO:0000313" key="5">
    <source>
        <dbReference type="EMBL" id="SDI98361.1"/>
    </source>
</evidence>
<dbReference type="RefSeq" id="WP_089848901.1">
    <property type="nucleotide sequence ID" value="NZ_FNEJ01000014.1"/>
</dbReference>
<name>A0A1G8Q0V6_9RHOB</name>
<dbReference type="STRING" id="555512.SAMN04487993_101430"/>
<dbReference type="AlphaFoldDB" id="A0A1G8Q0V6"/>
<evidence type="ECO:0000256" key="1">
    <source>
        <dbReference type="ARBA" id="ARBA00022491"/>
    </source>
</evidence>
<dbReference type="GO" id="GO:0003700">
    <property type="term" value="F:DNA-binding transcription factor activity"/>
    <property type="evidence" value="ECO:0007669"/>
    <property type="project" value="InterPro"/>
</dbReference>
<evidence type="ECO:0000256" key="2">
    <source>
        <dbReference type="ARBA" id="ARBA00023015"/>
    </source>
</evidence>
<evidence type="ECO:0000259" key="4">
    <source>
        <dbReference type="PROSITE" id="PS51000"/>
    </source>
</evidence>